<dbReference type="EMBL" id="JADJMS010000035">
    <property type="protein sequence ID" value="MBK7416217.1"/>
    <property type="molecule type" value="Genomic_DNA"/>
</dbReference>
<reference evidence="3 4" key="1">
    <citation type="submission" date="2020-10" db="EMBL/GenBank/DDBJ databases">
        <title>Connecting structure to function with the recovery of over 1000 high-quality activated sludge metagenome-assembled genomes encoding full-length rRNA genes using long-read sequencing.</title>
        <authorList>
            <person name="Singleton C.M."/>
            <person name="Petriglieri F."/>
            <person name="Kristensen J.M."/>
            <person name="Kirkegaard R.H."/>
            <person name="Michaelsen T.Y."/>
            <person name="Andersen M.H."/>
            <person name="Karst S.M."/>
            <person name="Dueholm M.S."/>
            <person name="Nielsen P.H."/>
            <person name="Albertsen M."/>
        </authorList>
    </citation>
    <scope>NUCLEOTIDE SEQUENCE [LARGE SCALE GENOMIC DNA]</scope>
    <source>
        <strain evidence="3">EsbW_18-Q3-R4-48_BATAC.463</strain>
    </source>
</reference>
<dbReference type="Pfam" id="PF01757">
    <property type="entry name" value="Acyl_transf_3"/>
    <property type="match status" value="1"/>
</dbReference>
<accession>A0A935K5Z1</accession>
<dbReference type="GO" id="GO:0016747">
    <property type="term" value="F:acyltransferase activity, transferring groups other than amino-acyl groups"/>
    <property type="evidence" value="ECO:0007669"/>
    <property type="project" value="InterPro"/>
</dbReference>
<protein>
    <submittedName>
        <fullName evidence="3">Acyltransferase family protein</fullName>
    </submittedName>
</protein>
<feature type="domain" description="Acyltransferase 3" evidence="2">
    <location>
        <begin position="12"/>
        <end position="74"/>
    </location>
</feature>
<sequence>MIDRLPKVVYNVNIHGLRAIAVCGVVSHHFLHANFRLPLLSETGGLLGVQLFFVISGYLIVQSASRLGLGSYFYDVSAAYSQPTGSLPG</sequence>
<gene>
    <name evidence="3" type="ORF">IPJ38_15035</name>
</gene>
<name>A0A935K5Z1_9RHOO</name>
<evidence type="ECO:0000259" key="2">
    <source>
        <dbReference type="Pfam" id="PF01757"/>
    </source>
</evidence>
<evidence type="ECO:0000313" key="4">
    <source>
        <dbReference type="Proteomes" id="UP000739411"/>
    </source>
</evidence>
<evidence type="ECO:0000256" key="1">
    <source>
        <dbReference type="SAM" id="Phobius"/>
    </source>
</evidence>
<dbReference type="Proteomes" id="UP000739411">
    <property type="component" value="Unassembled WGS sequence"/>
</dbReference>
<keyword evidence="1" id="KW-0472">Membrane</keyword>
<evidence type="ECO:0000313" key="3">
    <source>
        <dbReference type="EMBL" id="MBK7416217.1"/>
    </source>
</evidence>
<keyword evidence="1" id="KW-0812">Transmembrane</keyword>
<dbReference type="InterPro" id="IPR002656">
    <property type="entry name" value="Acyl_transf_3_dom"/>
</dbReference>
<keyword evidence="3" id="KW-0808">Transferase</keyword>
<feature type="transmembrane region" description="Helical" evidence="1">
    <location>
        <begin position="43"/>
        <end position="61"/>
    </location>
</feature>
<keyword evidence="3" id="KW-0012">Acyltransferase</keyword>
<proteinExistence type="predicted"/>
<feature type="transmembrane region" description="Helical" evidence="1">
    <location>
        <begin position="12"/>
        <end position="31"/>
    </location>
</feature>
<comment type="caution">
    <text evidence="3">The sequence shown here is derived from an EMBL/GenBank/DDBJ whole genome shotgun (WGS) entry which is preliminary data.</text>
</comment>
<keyword evidence="1" id="KW-1133">Transmembrane helix</keyword>
<dbReference type="AlphaFoldDB" id="A0A935K5Z1"/>
<organism evidence="3 4">
    <name type="scientific">Candidatus Dechloromonas phosphorivorans</name>
    <dbReference type="NCBI Taxonomy" id="2899244"/>
    <lineage>
        <taxon>Bacteria</taxon>
        <taxon>Pseudomonadati</taxon>
        <taxon>Pseudomonadota</taxon>
        <taxon>Betaproteobacteria</taxon>
        <taxon>Rhodocyclales</taxon>
        <taxon>Azonexaceae</taxon>
        <taxon>Dechloromonas</taxon>
    </lineage>
</organism>